<gene>
    <name evidence="1" type="ORF">V1525DRAFT_420325</name>
</gene>
<dbReference type="Proteomes" id="UP001433508">
    <property type="component" value="Unassembled WGS sequence"/>
</dbReference>
<evidence type="ECO:0000313" key="1">
    <source>
        <dbReference type="EMBL" id="KAK9236564.1"/>
    </source>
</evidence>
<proteinExistence type="predicted"/>
<protein>
    <submittedName>
        <fullName evidence="1">Uncharacterized protein</fullName>
    </submittedName>
</protein>
<name>A0ACC3SZH8_LIPKO</name>
<comment type="caution">
    <text evidence="1">The sequence shown here is derived from an EMBL/GenBank/DDBJ whole genome shotgun (WGS) entry which is preliminary data.</text>
</comment>
<keyword evidence="2" id="KW-1185">Reference proteome</keyword>
<accession>A0ACC3SZH8</accession>
<reference evidence="2" key="1">
    <citation type="journal article" date="2024" name="Front. Bioeng. Biotechnol.">
        <title>Genome-scale model development and genomic sequencing of the oleaginous clade Lipomyces.</title>
        <authorList>
            <person name="Czajka J.J."/>
            <person name="Han Y."/>
            <person name="Kim J."/>
            <person name="Mondo S.J."/>
            <person name="Hofstad B.A."/>
            <person name="Robles A."/>
            <person name="Haridas S."/>
            <person name="Riley R."/>
            <person name="LaButti K."/>
            <person name="Pangilinan J."/>
            <person name="Andreopoulos W."/>
            <person name="Lipzen A."/>
            <person name="Yan J."/>
            <person name="Wang M."/>
            <person name="Ng V."/>
            <person name="Grigoriev I.V."/>
            <person name="Spatafora J.W."/>
            <person name="Magnuson J.K."/>
            <person name="Baker S.E."/>
            <person name="Pomraning K.R."/>
        </authorList>
    </citation>
    <scope>NUCLEOTIDE SEQUENCE [LARGE SCALE GENOMIC DNA]</scope>
    <source>
        <strain evidence="2">CBS 7786</strain>
    </source>
</reference>
<dbReference type="EMBL" id="MU971385">
    <property type="protein sequence ID" value="KAK9236564.1"/>
    <property type="molecule type" value="Genomic_DNA"/>
</dbReference>
<sequence length="117" mass="12998">MDSATTASISVVNNAPTLYMGLELASADRAREFVNAYAIRHNFAVKNGYVYNKDKSLLLLCKCAKKPSTRRLPPTKGATDDDDLNAPERAPEHTLRLSVDRTVQKALERHVDCHATR</sequence>
<organism evidence="1 2">
    <name type="scientific">Lipomyces kononenkoae</name>
    <name type="common">Yeast</name>
    <dbReference type="NCBI Taxonomy" id="34357"/>
    <lineage>
        <taxon>Eukaryota</taxon>
        <taxon>Fungi</taxon>
        <taxon>Dikarya</taxon>
        <taxon>Ascomycota</taxon>
        <taxon>Saccharomycotina</taxon>
        <taxon>Lipomycetes</taxon>
        <taxon>Lipomycetales</taxon>
        <taxon>Lipomycetaceae</taxon>
        <taxon>Lipomyces</taxon>
    </lineage>
</organism>
<evidence type="ECO:0000313" key="2">
    <source>
        <dbReference type="Proteomes" id="UP001433508"/>
    </source>
</evidence>